<comment type="similarity">
    <text evidence="2 7">Belongs to the DedA family.</text>
</comment>
<evidence type="ECO:0000256" key="3">
    <source>
        <dbReference type="ARBA" id="ARBA00022475"/>
    </source>
</evidence>
<dbReference type="PANTHER" id="PTHR30353:SF15">
    <property type="entry name" value="INNER MEMBRANE PROTEIN YABI"/>
    <property type="match status" value="1"/>
</dbReference>
<dbReference type="Pfam" id="PF09335">
    <property type="entry name" value="VTT_dom"/>
    <property type="match status" value="1"/>
</dbReference>
<organism evidence="9 10">
    <name type="scientific">Xanthobacter agilis</name>
    <dbReference type="NCBI Taxonomy" id="47492"/>
    <lineage>
        <taxon>Bacteria</taxon>
        <taxon>Pseudomonadati</taxon>
        <taxon>Pseudomonadota</taxon>
        <taxon>Alphaproteobacteria</taxon>
        <taxon>Hyphomicrobiales</taxon>
        <taxon>Xanthobacteraceae</taxon>
        <taxon>Xanthobacter</taxon>
    </lineage>
</organism>
<sequence>MFDPQVLISATQTFVQQHQALAPAVVFALAFGESLALVSFLVPATVLLLAIGALIEASGLHFFPIWLAAAAGAALGDAISYWFGFYYKDRAKTFWPLSRRPDLVAKAEDFFTRFGVWGVAVGRFFGPVRAVVPLIAGILAMRQSHFQMANVASAAIWAFAMLAPGAVALRLFGG</sequence>
<comment type="caution">
    <text evidence="9">The sequence shown here is derived from an EMBL/GenBank/DDBJ whole genome shotgun (WGS) entry which is preliminary data.</text>
</comment>
<dbReference type="Proteomes" id="UP001241747">
    <property type="component" value="Unassembled WGS sequence"/>
</dbReference>
<feature type="transmembrane region" description="Helical" evidence="7">
    <location>
        <begin position="114"/>
        <end position="139"/>
    </location>
</feature>
<proteinExistence type="inferred from homology"/>
<dbReference type="RefSeq" id="WP_237344670.1">
    <property type="nucleotide sequence ID" value="NZ_JABWGX010000005.1"/>
</dbReference>
<keyword evidence="4 7" id="KW-0812">Transmembrane</keyword>
<dbReference type="EMBL" id="JAUSVY010000003">
    <property type="protein sequence ID" value="MDQ0504954.1"/>
    <property type="molecule type" value="Genomic_DNA"/>
</dbReference>
<keyword evidence="10" id="KW-1185">Reference proteome</keyword>
<evidence type="ECO:0000256" key="5">
    <source>
        <dbReference type="ARBA" id="ARBA00022989"/>
    </source>
</evidence>
<protein>
    <submittedName>
        <fullName evidence="9">Membrane protein DedA with SNARE-associated domain</fullName>
    </submittedName>
</protein>
<dbReference type="InterPro" id="IPR032818">
    <property type="entry name" value="DedA-like"/>
</dbReference>
<keyword evidence="3 7" id="KW-1003">Cell membrane</keyword>
<feature type="transmembrane region" description="Helical" evidence="7">
    <location>
        <begin position="62"/>
        <end position="83"/>
    </location>
</feature>
<feature type="domain" description="VTT" evidence="8">
    <location>
        <begin position="42"/>
        <end position="166"/>
    </location>
</feature>
<dbReference type="PANTHER" id="PTHR30353">
    <property type="entry name" value="INNER MEMBRANE PROTEIN DEDA-RELATED"/>
    <property type="match status" value="1"/>
</dbReference>
<keyword evidence="5 7" id="KW-1133">Transmembrane helix</keyword>
<feature type="transmembrane region" description="Helical" evidence="7">
    <location>
        <begin position="151"/>
        <end position="172"/>
    </location>
</feature>
<reference evidence="9 10" key="1">
    <citation type="submission" date="2023-07" db="EMBL/GenBank/DDBJ databases">
        <title>Genomic Encyclopedia of Type Strains, Phase IV (KMG-IV): sequencing the most valuable type-strain genomes for metagenomic binning, comparative biology and taxonomic classification.</title>
        <authorList>
            <person name="Goeker M."/>
        </authorList>
    </citation>
    <scope>NUCLEOTIDE SEQUENCE [LARGE SCALE GENOMIC DNA]</scope>
    <source>
        <strain evidence="9 10">DSM 3770</strain>
    </source>
</reference>
<evidence type="ECO:0000256" key="4">
    <source>
        <dbReference type="ARBA" id="ARBA00022692"/>
    </source>
</evidence>
<comment type="caution">
    <text evidence="7">Lacks conserved residue(s) required for the propagation of feature annotation.</text>
</comment>
<keyword evidence="6 7" id="KW-0472">Membrane</keyword>
<evidence type="ECO:0000313" key="10">
    <source>
        <dbReference type="Proteomes" id="UP001241747"/>
    </source>
</evidence>
<evidence type="ECO:0000313" key="9">
    <source>
        <dbReference type="EMBL" id="MDQ0504954.1"/>
    </source>
</evidence>
<accession>A0ABU0LCS6</accession>
<evidence type="ECO:0000256" key="2">
    <source>
        <dbReference type="ARBA" id="ARBA00010792"/>
    </source>
</evidence>
<dbReference type="InterPro" id="IPR032816">
    <property type="entry name" value="VTT_dom"/>
</dbReference>
<gene>
    <name evidence="9" type="ORF">QOZ94_001736</name>
</gene>
<comment type="subcellular location">
    <subcellularLocation>
        <location evidence="1 7">Cell membrane</location>
        <topology evidence="1 7">Multi-pass membrane protein</topology>
    </subcellularLocation>
</comment>
<evidence type="ECO:0000256" key="6">
    <source>
        <dbReference type="ARBA" id="ARBA00023136"/>
    </source>
</evidence>
<evidence type="ECO:0000256" key="7">
    <source>
        <dbReference type="RuleBase" id="RU367016"/>
    </source>
</evidence>
<evidence type="ECO:0000259" key="8">
    <source>
        <dbReference type="Pfam" id="PF09335"/>
    </source>
</evidence>
<name>A0ABU0LCS6_XANAG</name>
<evidence type="ECO:0000256" key="1">
    <source>
        <dbReference type="ARBA" id="ARBA00004651"/>
    </source>
</evidence>